<comment type="caution">
    <text evidence="3">The sequence shown here is derived from an EMBL/GenBank/DDBJ whole genome shotgun (WGS) entry which is preliminary data.</text>
</comment>
<gene>
    <name evidence="3" type="ORF">LDJ79_14040</name>
</gene>
<accession>A0ABS7YQU0</accession>
<dbReference type="CDD" id="cd01948">
    <property type="entry name" value="EAL"/>
    <property type="match status" value="1"/>
</dbReference>
<dbReference type="RefSeq" id="WP_225251015.1">
    <property type="nucleotide sequence ID" value="NZ_JAIWIU010000098.1"/>
</dbReference>
<reference evidence="4" key="1">
    <citation type="submission" date="2023-07" db="EMBL/GenBank/DDBJ databases">
        <title>Molecular identification of indigenous halophilic bacteria isolated from red sea cost, biodegradation of synthetic dyes and assessment of degraded metabolite toxicity.</title>
        <authorList>
            <person name="Chaieb K."/>
            <person name="Altayb H.N."/>
        </authorList>
    </citation>
    <scope>NUCLEOTIDE SEQUENCE [LARGE SCALE GENOMIC DNA]</scope>
    <source>
        <strain evidence="4">K20</strain>
    </source>
</reference>
<dbReference type="EMBL" id="JAIWIU010000098">
    <property type="protein sequence ID" value="MCA2017241.1"/>
    <property type="molecule type" value="Genomic_DNA"/>
</dbReference>
<sequence>MQWSFRSLARSFSLFNLAPVSTHLALCFSSLVIYVYFAIAFSNTYFNHVGHQSIDYINNILITTQQQTRFILDNYQDKTCEKTIGQLRTATFNSNYAKEIGIFDPKGVIFCTNNNNEADIKLFRSITERLNNAPNHETLSFTRGALTREYTILYLFANQERYGLIISIPPRYLVRDIQMRLLPHNLNFAMFINKHKLSSGNNNHNILRQMMFESKLFPVQVELHLSFYTYAHYLFTYSWLFLVLYLIILINHLHKRRLNAEKLSLEYAVVNAIKNRELNTYFQPIIDTQTELPIGCEALTRWNHPTQGNIPPDVFIPLIQRTGHIRELTELVIEQCILMHQHYPETMQNKYVSINIDRELLLTESFTQYIGELVLSHPKFSDWFAFEITENGNFSAQELAIVSKNIARLHALKIRLFVDDFGTGYSGLDFVRQFAFHTMKIDKVFIKNLGHEPHLTMLLESMLQISDSLNMKAIVEGVETHEQLMILKQMRVSYIQGFYFSKALPADDLIAYFNERHAQPLIPLNTSGC</sequence>
<evidence type="ECO:0000313" key="4">
    <source>
        <dbReference type="Proteomes" id="UP001199044"/>
    </source>
</evidence>
<dbReference type="SUPFAM" id="SSF141868">
    <property type="entry name" value="EAL domain-like"/>
    <property type="match status" value="1"/>
</dbReference>
<dbReference type="SMART" id="SM00052">
    <property type="entry name" value="EAL"/>
    <property type="match status" value="1"/>
</dbReference>
<feature type="domain" description="EAL" evidence="2">
    <location>
        <begin position="262"/>
        <end position="517"/>
    </location>
</feature>
<protein>
    <submittedName>
        <fullName evidence="3">EAL domain-containing protein</fullName>
    </submittedName>
</protein>
<feature type="transmembrane region" description="Helical" evidence="1">
    <location>
        <begin position="230"/>
        <end position="250"/>
    </location>
</feature>
<dbReference type="PANTHER" id="PTHR33121">
    <property type="entry name" value="CYCLIC DI-GMP PHOSPHODIESTERASE PDEF"/>
    <property type="match status" value="1"/>
</dbReference>
<keyword evidence="1" id="KW-0472">Membrane</keyword>
<keyword evidence="4" id="KW-1185">Reference proteome</keyword>
<name>A0ABS7YQU0_9VIBR</name>
<organism evidence="3 4">
    <name type="scientific">Vibrio tritonius</name>
    <dbReference type="NCBI Taxonomy" id="1435069"/>
    <lineage>
        <taxon>Bacteria</taxon>
        <taxon>Pseudomonadati</taxon>
        <taxon>Pseudomonadota</taxon>
        <taxon>Gammaproteobacteria</taxon>
        <taxon>Vibrionales</taxon>
        <taxon>Vibrionaceae</taxon>
        <taxon>Vibrio</taxon>
    </lineage>
</organism>
<dbReference type="Pfam" id="PF00563">
    <property type="entry name" value="EAL"/>
    <property type="match status" value="1"/>
</dbReference>
<feature type="transmembrane region" description="Helical" evidence="1">
    <location>
        <begin position="12"/>
        <end position="37"/>
    </location>
</feature>
<evidence type="ECO:0000313" key="3">
    <source>
        <dbReference type="EMBL" id="MCA2017241.1"/>
    </source>
</evidence>
<evidence type="ECO:0000256" key="1">
    <source>
        <dbReference type="SAM" id="Phobius"/>
    </source>
</evidence>
<dbReference type="PANTHER" id="PTHR33121:SF79">
    <property type="entry name" value="CYCLIC DI-GMP PHOSPHODIESTERASE PDED-RELATED"/>
    <property type="match status" value="1"/>
</dbReference>
<keyword evidence="1" id="KW-1133">Transmembrane helix</keyword>
<keyword evidence="1" id="KW-0812">Transmembrane</keyword>
<evidence type="ECO:0000259" key="2">
    <source>
        <dbReference type="PROSITE" id="PS50883"/>
    </source>
</evidence>
<proteinExistence type="predicted"/>
<dbReference type="PROSITE" id="PS50883">
    <property type="entry name" value="EAL"/>
    <property type="match status" value="1"/>
</dbReference>
<dbReference type="Gene3D" id="3.20.20.450">
    <property type="entry name" value="EAL domain"/>
    <property type="match status" value="1"/>
</dbReference>
<dbReference type="InterPro" id="IPR035919">
    <property type="entry name" value="EAL_sf"/>
</dbReference>
<dbReference type="InterPro" id="IPR050706">
    <property type="entry name" value="Cyclic-di-GMP_PDE-like"/>
</dbReference>
<dbReference type="Proteomes" id="UP001199044">
    <property type="component" value="Unassembled WGS sequence"/>
</dbReference>
<dbReference type="InterPro" id="IPR001633">
    <property type="entry name" value="EAL_dom"/>
</dbReference>